<name>A0A023EZ20_TRIIF</name>
<dbReference type="Pfam" id="PF02463">
    <property type="entry name" value="SMC_N"/>
    <property type="match status" value="1"/>
</dbReference>
<dbReference type="PANTHER" id="PTHR45916">
    <property type="entry name" value="STRUCTURAL MAINTENANCE OF CHROMOSOMES PROTEIN 5"/>
    <property type="match status" value="1"/>
</dbReference>
<dbReference type="InterPro" id="IPR003395">
    <property type="entry name" value="RecF/RecN/SMC_N"/>
</dbReference>
<dbReference type="AlphaFoldDB" id="A0A023EZ20"/>
<keyword evidence="3 4" id="KW-0175">Coiled coil</keyword>
<evidence type="ECO:0000259" key="5">
    <source>
        <dbReference type="Pfam" id="PF02463"/>
    </source>
</evidence>
<evidence type="ECO:0000256" key="2">
    <source>
        <dbReference type="ARBA" id="ARBA00018687"/>
    </source>
</evidence>
<protein>
    <recommendedName>
        <fullName evidence="2">Structural maintenance of chromosomes protein 5</fullName>
    </recommendedName>
</protein>
<dbReference type="GO" id="GO:0003697">
    <property type="term" value="F:single-stranded DNA binding"/>
    <property type="evidence" value="ECO:0007669"/>
    <property type="project" value="TreeGrafter"/>
</dbReference>
<accession>A0A023EZ20</accession>
<dbReference type="PANTHER" id="PTHR45916:SF1">
    <property type="entry name" value="STRUCTURAL MAINTENANCE OF CHROMOSOMES PROTEIN 5"/>
    <property type="match status" value="1"/>
</dbReference>
<dbReference type="EMBL" id="GBBI01004736">
    <property type="protein sequence ID" value="JAC13976.1"/>
    <property type="molecule type" value="mRNA"/>
</dbReference>
<evidence type="ECO:0000313" key="6">
    <source>
        <dbReference type="EMBL" id="JAC13976.1"/>
    </source>
</evidence>
<comment type="similarity">
    <text evidence="1">Belongs to the SMC family. SMC5 subfamily.</text>
</comment>
<evidence type="ECO:0000256" key="3">
    <source>
        <dbReference type="ARBA" id="ARBA00023054"/>
    </source>
</evidence>
<reference evidence="6" key="1">
    <citation type="journal article" date="2014" name="PLoS Negl. Trop. Dis.">
        <title>An updated insight into the Sialotranscriptome of Triatoma infestans: developmental stage and geographic variations.</title>
        <authorList>
            <person name="Schwarz A."/>
            <person name="Medrano-Mercado N."/>
            <person name="Schaub G.A."/>
            <person name="Struchiner C.J."/>
            <person name="Bargues M.D."/>
            <person name="Levy M.Z."/>
            <person name="Ribeiro J.M."/>
        </authorList>
    </citation>
    <scope>NUCLEOTIDE SEQUENCE</scope>
    <source>
        <strain evidence="6">Chile</strain>
        <tissue evidence="6">Salivary glands</tissue>
    </source>
</reference>
<feature type="coiled-coil region" evidence="4">
    <location>
        <begin position="178"/>
        <end position="215"/>
    </location>
</feature>
<feature type="domain" description="RecF/RecN/SMC N-terminal" evidence="5">
    <location>
        <begin position="11"/>
        <end position="1017"/>
    </location>
</feature>
<dbReference type="GO" id="GO:0000724">
    <property type="term" value="P:double-strand break repair via homologous recombination"/>
    <property type="evidence" value="ECO:0007669"/>
    <property type="project" value="TreeGrafter"/>
</dbReference>
<feature type="coiled-coil region" evidence="4">
    <location>
        <begin position="732"/>
        <end position="766"/>
    </location>
</feature>
<sequence length="1062" mass="123453">MKNSSFHKGMIVRMKLRNFMTYDKVEMYAQPKLNFIFGPNGTGKSTFLCAVIIGLGGKPSIIGRSSNLADYIKRGCNESKIEIELYNPNGINYIITRLISTSAASCSWQMHGKTASFKQISEVIDKLNIQINNLCMILPQDRVQDFTKMNKKQLLEHTQKSVGNGDLAEIYDKLCKIRNNMKELDIELKEKAQRYEEELQVLKRMEVDVKSYRERQDTLDKIEIMKKKEAWLAYEEKSASFDQLNAESKKLFDKYEETKQLLKPFLDVISEGRKKELALGSKIKSQNKITSQAEMKQNDLKKQFLKIKSSIFCIKEDLKTKIEAEEKRETEINHLKNEITGMETSVPKKTEDVLIKEIKEVEKKTEGLLQQFSEMRLQEDQIRNYNAKINQHLKATEHRIYQAESVYDKKLGILNNDNDVKEAYNWITENRQIFSGNILGPMFIELNVKNPQNAKYIEKVIPHRDIIAFICEKPQDTTKLLTILRDKQRLKINVLNSAPPDKDLRDLYPPPVPLSDIKKYGFHNYLIDLVEGPPAVLNYLCSQIGFHKIPVGSDAVLNYKDEIPKSIKLFFSKNKFVQSRTSYYSGERLQTIMELDEPRFLEYSVDHDLIKKLTLQKENHLRDQIEGEQKEAKITEMKKTVEIELNQARNCKGQLCRDLEFNKGASVRLRLKREQLEQLQRLSFDRDAEEMATKEKISDMVRKFIEINADYNTALEDYHKSQRMSNLMQMELDNVMAKISHDEKELKSQEAQSLKLKEKTEKIKSEIVKAKTEIKMLYNKAKELTEGLDPDKPEFVKKYQNSFKKLPNKLQDLRDYLGESEAMVRCLQSNFNNKVLLDYNKKKFLLEQLSKNLEDIRTNQTVFQQEYIELKNKWLPQIIDLVSVINDKFSHSFSFLGCAGGVELDQGENKDDYENYGINIKVKFRNDSDMLLLNPFTQSGGEKALTIAVFLLSLQSVINVPFRWVDEINQGMDEYNEVRVYFLMMCEISNNPAAQYFVITPKLVEGVKMTADSTVHVIYSGEFQKKDGIVNSKNSPKPAKIRKIDLNKLKWSKKKYFDYLGI</sequence>
<evidence type="ECO:0000256" key="4">
    <source>
        <dbReference type="SAM" id="Coils"/>
    </source>
</evidence>
<organism evidence="6">
    <name type="scientific">Triatoma infestans</name>
    <name type="common">Assassin bug</name>
    <dbReference type="NCBI Taxonomy" id="30076"/>
    <lineage>
        <taxon>Eukaryota</taxon>
        <taxon>Metazoa</taxon>
        <taxon>Ecdysozoa</taxon>
        <taxon>Arthropoda</taxon>
        <taxon>Hexapoda</taxon>
        <taxon>Insecta</taxon>
        <taxon>Pterygota</taxon>
        <taxon>Neoptera</taxon>
        <taxon>Paraneoptera</taxon>
        <taxon>Hemiptera</taxon>
        <taxon>Heteroptera</taxon>
        <taxon>Panheteroptera</taxon>
        <taxon>Cimicomorpha</taxon>
        <taxon>Reduviidae</taxon>
        <taxon>Triatominae</taxon>
        <taxon>Triatoma</taxon>
    </lineage>
</organism>
<dbReference type="Gene3D" id="3.40.50.300">
    <property type="entry name" value="P-loop containing nucleotide triphosphate hydrolases"/>
    <property type="match status" value="2"/>
</dbReference>
<evidence type="ECO:0000256" key="1">
    <source>
        <dbReference type="ARBA" id="ARBA00010171"/>
    </source>
</evidence>
<proteinExistence type="evidence at transcript level"/>
<dbReference type="GO" id="GO:0030915">
    <property type="term" value="C:Smc5-Smc6 complex"/>
    <property type="evidence" value="ECO:0007669"/>
    <property type="project" value="TreeGrafter"/>
</dbReference>
<dbReference type="GO" id="GO:0005634">
    <property type="term" value="C:nucleus"/>
    <property type="evidence" value="ECO:0007669"/>
    <property type="project" value="TreeGrafter"/>
</dbReference>
<dbReference type="SUPFAM" id="SSF52540">
    <property type="entry name" value="P-loop containing nucleoside triphosphate hydrolases"/>
    <property type="match status" value="2"/>
</dbReference>
<dbReference type="InterPro" id="IPR027417">
    <property type="entry name" value="P-loop_NTPase"/>
</dbReference>